<keyword evidence="8" id="KW-1185">Reference proteome</keyword>
<evidence type="ECO:0000256" key="2">
    <source>
        <dbReference type="ARBA" id="ARBA00023125"/>
    </source>
</evidence>
<keyword evidence="3" id="KW-0804">Transcription</keyword>
<evidence type="ECO:0000256" key="1">
    <source>
        <dbReference type="ARBA" id="ARBA00023015"/>
    </source>
</evidence>
<comment type="caution">
    <text evidence="7">The sequence shown here is derived from an EMBL/GenBank/DDBJ whole genome shotgun (WGS) entry which is preliminary data.</text>
</comment>
<keyword evidence="2 4" id="KW-0238">DNA-binding</keyword>
<gene>
    <name evidence="7" type="ORF">OO014_09545</name>
</gene>
<feature type="region of interest" description="Disordered" evidence="5">
    <location>
        <begin position="210"/>
        <end position="231"/>
    </location>
</feature>
<proteinExistence type="predicted"/>
<dbReference type="InterPro" id="IPR050109">
    <property type="entry name" value="HTH-type_TetR-like_transc_reg"/>
</dbReference>
<dbReference type="Pfam" id="PF00440">
    <property type="entry name" value="TetR_N"/>
    <property type="match status" value="1"/>
</dbReference>
<reference evidence="7 8" key="1">
    <citation type="submission" date="2022-11" db="EMBL/GenBank/DDBJ databases">
        <title>Anaerobic phenanthrene biodegradation by a DNRA strain PheN6.</title>
        <authorList>
            <person name="Zhang Z."/>
        </authorList>
    </citation>
    <scope>NUCLEOTIDE SEQUENCE [LARGE SCALE GENOMIC DNA]</scope>
    <source>
        <strain evidence="7 8">PheN6</strain>
    </source>
</reference>
<feature type="domain" description="HTH tetR-type" evidence="6">
    <location>
        <begin position="16"/>
        <end position="76"/>
    </location>
</feature>
<evidence type="ECO:0000313" key="7">
    <source>
        <dbReference type="EMBL" id="MDC5697500.1"/>
    </source>
</evidence>
<evidence type="ECO:0000313" key="8">
    <source>
        <dbReference type="Proteomes" id="UP001150259"/>
    </source>
</evidence>
<protein>
    <submittedName>
        <fullName evidence="7">TetR/AcrR family transcriptional regulator</fullName>
    </submittedName>
</protein>
<dbReference type="PROSITE" id="PS50977">
    <property type="entry name" value="HTH_TETR_2"/>
    <property type="match status" value="1"/>
</dbReference>
<dbReference type="InterPro" id="IPR009057">
    <property type="entry name" value="Homeodomain-like_sf"/>
</dbReference>
<dbReference type="RefSeq" id="WP_272462077.1">
    <property type="nucleotide sequence ID" value="NZ_JAPFQL010000035.1"/>
</dbReference>
<dbReference type="Proteomes" id="UP001150259">
    <property type="component" value="Unassembled WGS sequence"/>
</dbReference>
<keyword evidence="1" id="KW-0805">Transcription regulation</keyword>
<accession>A0ABT5GHX6</accession>
<evidence type="ECO:0000259" key="6">
    <source>
        <dbReference type="PROSITE" id="PS50977"/>
    </source>
</evidence>
<sequence>MPSTPRAPDRRAQLRERHHRAIVDAAAALLDAKGAAGFTVDELAARADVSRRTVFNHFPSVDDIVIAVCSEVLGDVVASFESQPTTQVDPTPPTVFDEVAAVLRATDLVTPIAYLTRVLGAADGEPSQRQAFVLLRAFTDVSERLSTELLRRHPDADVLTTRLLVSSLIGGLVVLHTHWLEATGATVDDRSRAVWDGLLDRLIDRTREGYGSATSDPLPVGPVTTRKTHHG</sequence>
<evidence type="ECO:0000256" key="5">
    <source>
        <dbReference type="SAM" id="MobiDB-lite"/>
    </source>
</evidence>
<dbReference type="EMBL" id="JAPFQL010000035">
    <property type="protein sequence ID" value="MDC5697500.1"/>
    <property type="molecule type" value="Genomic_DNA"/>
</dbReference>
<dbReference type="PANTHER" id="PTHR30055:SF234">
    <property type="entry name" value="HTH-TYPE TRANSCRIPTIONAL REGULATOR BETI"/>
    <property type="match status" value="1"/>
</dbReference>
<dbReference type="InterPro" id="IPR001647">
    <property type="entry name" value="HTH_TetR"/>
</dbReference>
<name>A0ABT5GHX6_9MICO</name>
<evidence type="ECO:0000256" key="3">
    <source>
        <dbReference type="ARBA" id="ARBA00023163"/>
    </source>
</evidence>
<dbReference type="PRINTS" id="PR00455">
    <property type="entry name" value="HTHTETR"/>
</dbReference>
<feature type="DNA-binding region" description="H-T-H motif" evidence="4">
    <location>
        <begin position="39"/>
        <end position="58"/>
    </location>
</feature>
<dbReference type="Gene3D" id="1.10.357.10">
    <property type="entry name" value="Tetracycline Repressor, domain 2"/>
    <property type="match status" value="1"/>
</dbReference>
<organism evidence="7 8">
    <name type="scientific">Intrasporangium calvum</name>
    <dbReference type="NCBI Taxonomy" id="53358"/>
    <lineage>
        <taxon>Bacteria</taxon>
        <taxon>Bacillati</taxon>
        <taxon>Actinomycetota</taxon>
        <taxon>Actinomycetes</taxon>
        <taxon>Micrococcales</taxon>
        <taxon>Intrasporangiaceae</taxon>
        <taxon>Intrasporangium</taxon>
    </lineage>
</organism>
<dbReference type="PANTHER" id="PTHR30055">
    <property type="entry name" value="HTH-TYPE TRANSCRIPTIONAL REGULATOR RUTR"/>
    <property type="match status" value="1"/>
</dbReference>
<dbReference type="SUPFAM" id="SSF46689">
    <property type="entry name" value="Homeodomain-like"/>
    <property type="match status" value="1"/>
</dbReference>
<evidence type="ECO:0000256" key="4">
    <source>
        <dbReference type="PROSITE-ProRule" id="PRU00335"/>
    </source>
</evidence>